<sequence length="126" mass="14767">MNKVRFKGSFNFTAYGLLENLEELDLKLSWKVGNEAFTEYEAYFDCLFNGRSDYADFVPFEQIEAAIVRDYGGKEFDELLMDEQRLAAKKAQQTCSVLYQKAVERILRKIDIYTCYTPISIREWPS</sequence>
<evidence type="ECO:0000313" key="2">
    <source>
        <dbReference type="Proteomes" id="UP001202180"/>
    </source>
</evidence>
<dbReference type="EMBL" id="JALPRF010000007">
    <property type="protein sequence ID" value="MCK8495299.1"/>
    <property type="molecule type" value="Genomic_DNA"/>
</dbReference>
<protein>
    <submittedName>
        <fullName evidence="1">Uncharacterized protein</fullName>
    </submittedName>
</protein>
<accession>A0ABT0HSZ8</accession>
<proteinExistence type="predicted"/>
<dbReference type="RefSeq" id="WP_248480038.1">
    <property type="nucleotide sequence ID" value="NZ_JALPRF010000007.1"/>
</dbReference>
<evidence type="ECO:0000313" key="1">
    <source>
        <dbReference type="EMBL" id="MCK8495299.1"/>
    </source>
</evidence>
<name>A0ABT0HSZ8_9BACT</name>
<gene>
    <name evidence="1" type="ORF">M0L20_25760</name>
</gene>
<organism evidence="1 2">
    <name type="scientific">Spirosoma liriopis</name>
    <dbReference type="NCBI Taxonomy" id="2937440"/>
    <lineage>
        <taxon>Bacteria</taxon>
        <taxon>Pseudomonadati</taxon>
        <taxon>Bacteroidota</taxon>
        <taxon>Cytophagia</taxon>
        <taxon>Cytophagales</taxon>
        <taxon>Cytophagaceae</taxon>
        <taxon>Spirosoma</taxon>
    </lineage>
</organism>
<dbReference type="Proteomes" id="UP001202180">
    <property type="component" value="Unassembled WGS sequence"/>
</dbReference>
<reference evidence="1 2" key="1">
    <citation type="submission" date="2022-04" db="EMBL/GenBank/DDBJ databases">
        <title>Spirosoma sp. strain RP8 genome sequencing and assembly.</title>
        <authorList>
            <person name="Jung Y."/>
        </authorList>
    </citation>
    <scope>NUCLEOTIDE SEQUENCE [LARGE SCALE GENOMIC DNA]</scope>
    <source>
        <strain evidence="1 2">RP8</strain>
    </source>
</reference>
<comment type="caution">
    <text evidence="1">The sequence shown here is derived from an EMBL/GenBank/DDBJ whole genome shotgun (WGS) entry which is preliminary data.</text>
</comment>
<keyword evidence="2" id="KW-1185">Reference proteome</keyword>